<proteinExistence type="predicted"/>
<comment type="caution">
    <text evidence="1">The sequence shown here is derived from an EMBL/GenBank/DDBJ whole genome shotgun (WGS) entry which is preliminary data.</text>
</comment>
<accession>A0A8S1ITQ8</accession>
<dbReference type="OrthoDB" id="121932at2759"/>
<protein>
    <recommendedName>
        <fullName evidence="3">Chromosome transmission fidelity protein 8</fullName>
    </recommendedName>
</protein>
<keyword evidence="2" id="KW-1185">Reference proteome</keyword>
<dbReference type="AlphaFoldDB" id="A0A8S1ITQ8"/>
<evidence type="ECO:0000313" key="1">
    <source>
        <dbReference type="EMBL" id="CAD7697576.1"/>
    </source>
</evidence>
<gene>
    <name evidence="1" type="ORF">OSTQU699_LOCUS2937</name>
</gene>
<dbReference type="Proteomes" id="UP000708148">
    <property type="component" value="Unassembled WGS sequence"/>
</dbReference>
<dbReference type="EMBL" id="CAJHUC010000677">
    <property type="protein sequence ID" value="CAD7697576.1"/>
    <property type="molecule type" value="Genomic_DNA"/>
</dbReference>
<organism evidence="1 2">
    <name type="scientific">Ostreobium quekettii</name>
    <dbReference type="NCBI Taxonomy" id="121088"/>
    <lineage>
        <taxon>Eukaryota</taxon>
        <taxon>Viridiplantae</taxon>
        <taxon>Chlorophyta</taxon>
        <taxon>core chlorophytes</taxon>
        <taxon>Ulvophyceae</taxon>
        <taxon>TCBD clade</taxon>
        <taxon>Bryopsidales</taxon>
        <taxon>Ostreobineae</taxon>
        <taxon>Ostreobiaceae</taxon>
        <taxon>Ostreobium</taxon>
    </lineage>
</organism>
<evidence type="ECO:0008006" key="3">
    <source>
        <dbReference type="Google" id="ProtNLM"/>
    </source>
</evidence>
<name>A0A8S1ITQ8_9CHLO</name>
<reference evidence="1" key="1">
    <citation type="submission" date="2020-12" db="EMBL/GenBank/DDBJ databases">
        <authorList>
            <person name="Iha C."/>
        </authorList>
    </citation>
    <scope>NUCLEOTIDE SEQUENCE</scope>
</reference>
<evidence type="ECO:0000313" key="2">
    <source>
        <dbReference type="Proteomes" id="UP000708148"/>
    </source>
</evidence>
<sequence length="118" mass="13445">MIVRIEGTGGREEAWAMLDLQGKVIRRDDQPVDGSLIGDLTQSPEDPMLVDLRIAGMYKLSGKKEKLKRPFVVMQKNTEHVVKEGATSYKVLGVVRWRIKFYSEPDLIIRRSETGEEL</sequence>